<dbReference type="PANTHER" id="PTHR33908:SF3">
    <property type="entry name" value="UNDECAPRENYL PHOSPHATE-ALPHA-4-AMINO-4-DEOXY-L-ARABINOSE ARABINOSYL TRANSFERASE"/>
    <property type="match status" value="1"/>
</dbReference>
<sequence length="656" mass="68787">MSDPEEPRRSADTASSETKPGQGAPEGAPGGAHAPAPEPGQESAPGSGPDAEAVAVTDAGADIASESDAEPDPESGRESDPGAAPMPANDDADAPGAPPPSAVPPRWLRIFGHSGIAQILLVIVTLAAFVPGFWSVPPLDRDEPRFAQASRQMLETGNYSDIRFQEETRYKKPVGIYWLQVAAAKVTGYGADAPIWVYRLPSIAGAILAALLTFWAARAFTGPPQAFLAALFVALALVVGVEARLAKTDAMLFATIVASQGALARMWLSGKAKQPLRLVLTFWIALGLGILIKGPVAPMVVGLTIAALVTMNRRGRWLASLRPLLGLGILVVLVAPWFIAIGIATKGAFFQEALGRDLIGKLGQGQESHGAPPLTHLAVMFGTFWPMPAFLLAAIASAIRNRRAAIVQFCVAWVVPSWIVFELVATKLPHYTMPLLPGLAILTAFGLVTTADAAPRKWLVWIMALVLAIVPVVFAVASIAGPLMLSVSPSPPGVVLCVFAAVVAIYAVRKLIAGPVINAVPRVVLTALLLYAGVWGFVMPSLSPIWVSPRLAEAADGASGCAKAEIFSVGFNEPSFIFLTATDTRLGSAQEAATWISGAGALPDCRVVAVESRYEGDFLAKAKALGVALALSSRVEGVNINGGRKLDIAVYKRTNQ</sequence>
<keyword evidence="5 9" id="KW-0812">Transmembrane</keyword>
<keyword evidence="12" id="KW-1185">Reference proteome</keyword>
<dbReference type="InterPro" id="IPR050297">
    <property type="entry name" value="LipidA_mod_glycosyltrf_83"/>
</dbReference>
<evidence type="ECO:0000256" key="9">
    <source>
        <dbReference type="SAM" id="Phobius"/>
    </source>
</evidence>
<evidence type="ECO:0000256" key="2">
    <source>
        <dbReference type="ARBA" id="ARBA00022475"/>
    </source>
</evidence>
<feature type="transmembrane region" description="Helical" evidence="9">
    <location>
        <begin position="520"/>
        <end position="538"/>
    </location>
</feature>
<dbReference type="Pfam" id="PF13231">
    <property type="entry name" value="PMT_2"/>
    <property type="match status" value="1"/>
</dbReference>
<evidence type="ECO:0000313" key="12">
    <source>
        <dbReference type="Proteomes" id="UP000244081"/>
    </source>
</evidence>
<feature type="transmembrane region" description="Helical" evidence="9">
    <location>
        <begin position="406"/>
        <end position="425"/>
    </location>
</feature>
<organism evidence="11 12">
    <name type="scientific">Breoghania corrubedonensis</name>
    <dbReference type="NCBI Taxonomy" id="665038"/>
    <lineage>
        <taxon>Bacteria</taxon>
        <taxon>Pseudomonadati</taxon>
        <taxon>Pseudomonadota</taxon>
        <taxon>Alphaproteobacteria</taxon>
        <taxon>Hyphomicrobiales</taxon>
        <taxon>Stappiaceae</taxon>
        <taxon>Breoghania</taxon>
    </lineage>
</organism>
<keyword evidence="2" id="KW-1003">Cell membrane</keyword>
<keyword evidence="6 9" id="KW-1133">Transmembrane helix</keyword>
<dbReference type="GO" id="GO:0016763">
    <property type="term" value="F:pentosyltransferase activity"/>
    <property type="evidence" value="ECO:0007669"/>
    <property type="project" value="TreeGrafter"/>
</dbReference>
<feature type="transmembrane region" description="Helical" evidence="9">
    <location>
        <begin position="321"/>
        <end position="344"/>
    </location>
</feature>
<dbReference type="GO" id="GO:0009103">
    <property type="term" value="P:lipopolysaccharide biosynthetic process"/>
    <property type="evidence" value="ECO:0007669"/>
    <property type="project" value="TreeGrafter"/>
</dbReference>
<evidence type="ECO:0000256" key="3">
    <source>
        <dbReference type="ARBA" id="ARBA00022676"/>
    </source>
</evidence>
<feature type="transmembrane region" description="Helical" evidence="9">
    <location>
        <begin position="280"/>
        <end position="309"/>
    </location>
</feature>
<keyword evidence="7 9" id="KW-0472">Membrane</keyword>
<feature type="compositionally biased region" description="Basic and acidic residues" evidence="8">
    <location>
        <begin position="1"/>
        <end position="11"/>
    </location>
</feature>
<feature type="transmembrane region" description="Helical" evidence="9">
    <location>
        <begin position="116"/>
        <end position="136"/>
    </location>
</feature>
<feature type="compositionally biased region" description="Low complexity" evidence="8">
    <location>
        <begin position="20"/>
        <end position="42"/>
    </location>
</feature>
<proteinExistence type="predicted"/>
<feature type="transmembrane region" description="Helical" evidence="9">
    <location>
        <begin position="377"/>
        <end position="399"/>
    </location>
</feature>
<gene>
    <name evidence="11" type="ORF">C8N35_105110</name>
</gene>
<evidence type="ECO:0000313" key="11">
    <source>
        <dbReference type="EMBL" id="PTW60108.1"/>
    </source>
</evidence>
<feature type="domain" description="Glycosyltransferase RgtA/B/C/D-like" evidence="10">
    <location>
        <begin position="171"/>
        <end position="338"/>
    </location>
</feature>
<evidence type="ECO:0000256" key="7">
    <source>
        <dbReference type="ARBA" id="ARBA00023136"/>
    </source>
</evidence>
<accession>A0A2T5V8M1</accession>
<dbReference type="Proteomes" id="UP000244081">
    <property type="component" value="Unassembled WGS sequence"/>
</dbReference>
<evidence type="ECO:0000256" key="5">
    <source>
        <dbReference type="ARBA" id="ARBA00022692"/>
    </source>
</evidence>
<reference evidence="11 12" key="1">
    <citation type="submission" date="2018-04" db="EMBL/GenBank/DDBJ databases">
        <title>Genomic Encyclopedia of Archaeal and Bacterial Type Strains, Phase II (KMG-II): from individual species to whole genera.</title>
        <authorList>
            <person name="Goeker M."/>
        </authorList>
    </citation>
    <scope>NUCLEOTIDE SEQUENCE [LARGE SCALE GENOMIC DNA]</scope>
    <source>
        <strain evidence="11 12">DSM 23382</strain>
    </source>
</reference>
<comment type="subcellular location">
    <subcellularLocation>
        <location evidence="1">Cell membrane</location>
        <topology evidence="1">Multi-pass membrane protein</topology>
    </subcellularLocation>
</comment>
<keyword evidence="3" id="KW-0328">Glycosyltransferase</keyword>
<evidence type="ECO:0000259" key="10">
    <source>
        <dbReference type="Pfam" id="PF13231"/>
    </source>
</evidence>
<dbReference type="EMBL" id="QAYG01000005">
    <property type="protein sequence ID" value="PTW60108.1"/>
    <property type="molecule type" value="Genomic_DNA"/>
</dbReference>
<keyword evidence="4 11" id="KW-0808">Transferase</keyword>
<feature type="transmembrane region" description="Helical" evidence="9">
    <location>
        <begin position="431"/>
        <end position="451"/>
    </location>
</feature>
<feature type="transmembrane region" description="Helical" evidence="9">
    <location>
        <begin position="250"/>
        <end position="268"/>
    </location>
</feature>
<dbReference type="PANTHER" id="PTHR33908">
    <property type="entry name" value="MANNOSYLTRANSFERASE YKCB-RELATED"/>
    <property type="match status" value="1"/>
</dbReference>
<protein>
    <submittedName>
        <fullName evidence="11">4-amino-4-deoxy-L-arabinose transferase-like glycosyltransferase</fullName>
    </submittedName>
</protein>
<feature type="region of interest" description="Disordered" evidence="8">
    <location>
        <begin position="1"/>
        <end position="101"/>
    </location>
</feature>
<name>A0A2T5V8M1_9HYPH</name>
<comment type="caution">
    <text evidence="11">The sequence shown here is derived from an EMBL/GenBank/DDBJ whole genome shotgun (WGS) entry which is preliminary data.</text>
</comment>
<dbReference type="GO" id="GO:0010041">
    <property type="term" value="P:response to iron(III) ion"/>
    <property type="evidence" value="ECO:0007669"/>
    <property type="project" value="TreeGrafter"/>
</dbReference>
<dbReference type="AlphaFoldDB" id="A0A2T5V8M1"/>
<dbReference type="GO" id="GO:0005886">
    <property type="term" value="C:plasma membrane"/>
    <property type="evidence" value="ECO:0007669"/>
    <property type="project" value="UniProtKB-SubCell"/>
</dbReference>
<evidence type="ECO:0000256" key="1">
    <source>
        <dbReference type="ARBA" id="ARBA00004651"/>
    </source>
</evidence>
<feature type="transmembrane region" description="Helical" evidence="9">
    <location>
        <begin position="491"/>
        <end position="508"/>
    </location>
</feature>
<evidence type="ECO:0000256" key="8">
    <source>
        <dbReference type="SAM" id="MobiDB-lite"/>
    </source>
</evidence>
<feature type="transmembrane region" description="Helical" evidence="9">
    <location>
        <begin position="203"/>
        <end position="220"/>
    </location>
</feature>
<dbReference type="InterPro" id="IPR038731">
    <property type="entry name" value="RgtA/B/C-like"/>
</dbReference>
<feature type="transmembrane region" description="Helical" evidence="9">
    <location>
        <begin position="226"/>
        <end position="243"/>
    </location>
</feature>
<feature type="transmembrane region" description="Helical" evidence="9">
    <location>
        <begin position="458"/>
        <end position="485"/>
    </location>
</feature>
<evidence type="ECO:0000256" key="6">
    <source>
        <dbReference type="ARBA" id="ARBA00022989"/>
    </source>
</evidence>
<evidence type="ECO:0000256" key="4">
    <source>
        <dbReference type="ARBA" id="ARBA00022679"/>
    </source>
</evidence>